<evidence type="ECO:0000313" key="2">
    <source>
        <dbReference type="EMBL" id="ABK23801.1"/>
    </source>
</evidence>
<proteinExistence type="evidence at transcript level"/>
<dbReference type="EMBL" id="EF084484">
    <property type="protein sequence ID" value="ABK23801.1"/>
    <property type="molecule type" value="mRNA"/>
</dbReference>
<feature type="compositionally biased region" description="Polar residues" evidence="1">
    <location>
        <begin position="48"/>
        <end position="57"/>
    </location>
</feature>
<dbReference type="PANTHER" id="PTHR14303:SF0">
    <property type="entry name" value="DNA POLYMERASE DELTA SUBUNIT 4"/>
    <property type="match status" value="1"/>
</dbReference>
<name>A9NT40_PICSI</name>
<dbReference type="AlphaFoldDB" id="A9NT40"/>
<evidence type="ECO:0008006" key="3">
    <source>
        <dbReference type="Google" id="ProtNLM"/>
    </source>
</evidence>
<sequence length="135" mass="15152">MAPRRNTGIKEFYAQKKNTPPVKSKDRTPATKRQIDTVPAAYDDARPSTGTLGSDSAQPAALIAKGRRDYNDDIDNMEEVLRQFDMNMKYGPCIGVPRLERWERASKLGLDPPQQVKVFLERAGGISDCLWEGRV</sequence>
<organism evidence="2">
    <name type="scientific">Picea sitchensis</name>
    <name type="common">Sitka spruce</name>
    <name type="synonym">Pinus sitchensis</name>
    <dbReference type="NCBI Taxonomy" id="3332"/>
    <lineage>
        <taxon>Eukaryota</taxon>
        <taxon>Viridiplantae</taxon>
        <taxon>Streptophyta</taxon>
        <taxon>Embryophyta</taxon>
        <taxon>Tracheophyta</taxon>
        <taxon>Spermatophyta</taxon>
        <taxon>Pinopsida</taxon>
        <taxon>Pinidae</taxon>
        <taxon>Conifers I</taxon>
        <taxon>Pinales</taxon>
        <taxon>Pinaceae</taxon>
        <taxon>Picea</taxon>
    </lineage>
</organism>
<dbReference type="GO" id="GO:0043625">
    <property type="term" value="C:delta DNA polymerase complex"/>
    <property type="evidence" value="ECO:0007669"/>
    <property type="project" value="TreeGrafter"/>
</dbReference>
<dbReference type="Pfam" id="PF04081">
    <property type="entry name" value="DNA_pol_delta_4"/>
    <property type="match status" value="1"/>
</dbReference>
<protein>
    <recommendedName>
        <fullName evidence="3">DNA polymerase delta subunit 4</fullName>
    </recommendedName>
</protein>
<dbReference type="GO" id="GO:0000731">
    <property type="term" value="P:DNA synthesis involved in DNA repair"/>
    <property type="evidence" value="ECO:0007669"/>
    <property type="project" value="InterPro"/>
</dbReference>
<feature type="compositionally biased region" description="Basic and acidic residues" evidence="1">
    <location>
        <begin position="23"/>
        <end position="35"/>
    </location>
</feature>
<feature type="region of interest" description="Disordered" evidence="1">
    <location>
        <begin position="1"/>
        <end position="59"/>
    </location>
</feature>
<dbReference type="GO" id="GO:0003887">
    <property type="term" value="F:DNA-directed DNA polymerase activity"/>
    <property type="evidence" value="ECO:0007669"/>
    <property type="project" value="TreeGrafter"/>
</dbReference>
<reference evidence="2" key="1">
    <citation type="journal article" date="2008" name="BMC Genomics">
        <title>A conifer genomics resource of 200,000 spruce (Picea spp.) ESTs and 6,464 high-quality, sequence-finished full-length cDNAs for Sitka spruce (Picea sitchensis).</title>
        <authorList>
            <person name="Ralph S.G."/>
            <person name="Chun H.J."/>
            <person name="Kolosova N."/>
            <person name="Cooper D."/>
            <person name="Oddy C."/>
            <person name="Ritland C.E."/>
            <person name="Kirkpatrick R."/>
            <person name="Moore R."/>
            <person name="Barber S."/>
            <person name="Holt R.A."/>
            <person name="Jones S.J."/>
            <person name="Marra M.A."/>
            <person name="Douglas C.J."/>
            <person name="Ritland K."/>
            <person name="Bohlmann J."/>
        </authorList>
    </citation>
    <scope>NUCLEOTIDE SEQUENCE</scope>
    <source>
        <tissue evidence="2">Green portion of the leader tissue</tissue>
    </source>
</reference>
<evidence type="ECO:0000256" key="1">
    <source>
        <dbReference type="SAM" id="MobiDB-lite"/>
    </source>
</evidence>
<accession>A9NT40</accession>
<dbReference type="PANTHER" id="PTHR14303">
    <property type="entry name" value="DNA POLYMERASE DELTA SUBUNIT 4"/>
    <property type="match status" value="1"/>
</dbReference>
<dbReference type="GO" id="GO:0006261">
    <property type="term" value="P:DNA-templated DNA replication"/>
    <property type="evidence" value="ECO:0007669"/>
    <property type="project" value="TreeGrafter"/>
</dbReference>
<dbReference type="InterPro" id="IPR007218">
    <property type="entry name" value="DNA_pol_delta_4"/>
</dbReference>